<evidence type="ECO:0000256" key="4">
    <source>
        <dbReference type="ARBA" id="ARBA00022737"/>
    </source>
</evidence>
<feature type="domain" description="Myosin motor" evidence="13">
    <location>
        <begin position="60"/>
        <end position="673"/>
    </location>
</feature>
<dbReference type="Pfam" id="PF00063">
    <property type="entry name" value="Myosin_head"/>
    <property type="match status" value="1"/>
</dbReference>
<dbReference type="InterPro" id="IPR001609">
    <property type="entry name" value="Myosin_head_motor_dom-like"/>
</dbReference>
<evidence type="ECO:0000256" key="12">
    <source>
        <dbReference type="SAM" id="MobiDB-lite"/>
    </source>
</evidence>
<protein>
    <recommendedName>
        <fullName evidence="13">Myosin motor domain-containing protein</fullName>
    </recommendedName>
</protein>
<dbReference type="Gene3D" id="1.20.120.720">
    <property type="entry name" value="Myosin VI head, motor domain, U50 subdomain"/>
    <property type="match status" value="1"/>
</dbReference>
<evidence type="ECO:0000256" key="6">
    <source>
        <dbReference type="ARBA" id="ARBA00022840"/>
    </source>
</evidence>
<keyword evidence="11" id="KW-0009">Actin-binding</keyword>
<dbReference type="GO" id="GO:0030832">
    <property type="term" value="P:regulation of actin filament length"/>
    <property type="evidence" value="ECO:0007669"/>
    <property type="project" value="TreeGrafter"/>
</dbReference>
<evidence type="ECO:0000256" key="5">
    <source>
        <dbReference type="ARBA" id="ARBA00022741"/>
    </source>
</evidence>
<evidence type="ECO:0000256" key="1">
    <source>
        <dbReference type="ARBA" id="ARBA00004245"/>
    </source>
</evidence>
<dbReference type="GO" id="GO:0004674">
    <property type="term" value="F:protein serine/threonine kinase activity"/>
    <property type="evidence" value="ECO:0007669"/>
    <property type="project" value="TreeGrafter"/>
</dbReference>
<dbReference type="GO" id="GO:0003779">
    <property type="term" value="F:actin binding"/>
    <property type="evidence" value="ECO:0007669"/>
    <property type="project" value="UniProtKB-KW"/>
</dbReference>
<evidence type="ECO:0000313" key="14">
    <source>
        <dbReference type="EMBL" id="KAF6019198.1"/>
    </source>
</evidence>
<evidence type="ECO:0000256" key="2">
    <source>
        <dbReference type="ARBA" id="ARBA00004316"/>
    </source>
</evidence>
<dbReference type="InterPro" id="IPR052409">
    <property type="entry name" value="Myosin-III_kinase_activity"/>
</dbReference>
<evidence type="ECO:0000256" key="9">
    <source>
        <dbReference type="ARBA" id="ARBA00023212"/>
    </source>
</evidence>
<comment type="subcellular location">
    <subcellularLocation>
        <location evidence="2">Cell projection</location>
    </subcellularLocation>
    <subcellularLocation>
        <location evidence="1">Cytoplasm</location>
        <location evidence="1">Cytoskeleton</location>
    </subcellularLocation>
</comment>
<dbReference type="PROSITE" id="PS51456">
    <property type="entry name" value="MYOSIN_MOTOR"/>
    <property type="match status" value="1"/>
</dbReference>
<proteinExistence type="inferred from homology"/>
<keyword evidence="10" id="KW-0966">Cell projection</keyword>
<feature type="region of interest" description="Actin-binding" evidence="11">
    <location>
        <begin position="634"/>
        <end position="656"/>
    </location>
</feature>
<dbReference type="PANTHER" id="PTHR46256">
    <property type="entry name" value="AGAP011099-PA"/>
    <property type="match status" value="1"/>
</dbReference>
<comment type="similarity">
    <text evidence="11">Belongs to the TRAFAC class myosin-kinesin ATPase superfamily. Myosin family.</text>
</comment>
<dbReference type="InterPro" id="IPR036961">
    <property type="entry name" value="Kinesin_motor_dom_sf"/>
</dbReference>
<accession>A0A7J7J184</accession>
<evidence type="ECO:0000256" key="7">
    <source>
        <dbReference type="ARBA" id="ARBA00023123"/>
    </source>
</evidence>
<dbReference type="Gene3D" id="1.20.58.530">
    <property type="match status" value="1"/>
</dbReference>
<evidence type="ECO:0000313" key="15">
    <source>
        <dbReference type="Proteomes" id="UP000593567"/>
    </source>
</evidence>
<evidence type="ECO:0000256" key="8">
    <source>
        <dbReference type="ARBA" id="ARBA00023175"/>
    </source>
</evidence>
<dbReference type="GO" id="GO:0016459">
    <property type="term" value="C:myosin complex"/>
    <property type="evidence" value="ECO:0007669"/>
    <property type="project" value="UniProtKB-KW"/>
</dbReference>
<keyword evidence="5 11" id="KW-0547">Nucleotide-binding</keyword>
<gene>
    <name evidence="14" type="ORF">EB796_022501</name>
</gene>
<evidence type="ECO:0000256" key="3">
    <source>
        <dbReference type="ARBA" id="ARBA00022490"/>
    </source>
</evidence>
<dbReference type="OrthoDB" id="6108017at2759"/>
<dbReference type="EMBL" id="VXIV02003250">
    <property type="protein sequence ID" value="KAF6019198.1"/>
    <property type="molecule type" value="Genomic_DNA"/>
</dbReference>
<reference evidence="14" key="1">
    <citation type="submission" date="2020-06" db="EMBL/GenBank/DDBJ databases">
        <title>Draft genome of Bugula neritina, a colonial animal packing powerful symbionts and potential medicines.</title>
        <authorList>
            <person name="Rayko M."/>
        </authorList>
    </citation>
    <scope>NUCLEOTIDE SEQUENCE [LARGE SCALE GENOMIC DNA]</scope>
    <source>
        <strain evidence="14">Kwan_BN1</strain>
    </source>
</reference>
<dbReference type="PRINTS" id="PR00193">
    <property type="entry name" value="MYOSINHEAVY"/>
</dbReference>
<dbReference type="GO" id="GO:0005524">
    <property type="term" value="F:ATP binding"/>
    <property type="evidence" value="ECO:0007669"/>
    <property type="project" value="UniProtKB-UniRule"/>
</dbReference>
<feature type="region of interest" description="Disordered" evidence="12">
    <location>
        <begin position="603"/>
        <end position="625"/>
    </location>
</feature>
<keyword evidence="8 11" id="KW-0505">Motor protein</keyword>
<keyword evidence="9" id="KW-0206">Cytoskeleton</keyword>
<sequence>MRFNAILLTTMQYWYNHNYNAKGKLNHNSNILLTFYKLQGFSCSNMAHNPRLSYCWRDVGATDNLAELSKLDENRILIELKARYLNDEIYTYVGDILIAVNPLKDLHIYGKKTALAYKNAKLSEQPPHIYATASHVYKCMLGVEYDADPHSQCIVISGESGAGKTESTKLVVKQIIELCNGNTQLEQQILQVNPLLEAFGNAKTVINENSSRFGKYIQLLFHSGKVVGAKISEYLLEKSRVVHQNAGDANFHIFNYMFAGCSEEQRQTFKLGSRENYRYTKSCDQTADATFYQNKFEQLQNAMDLVGFSEEEQDDLLAVLSGVLSVGNVDFADKVSSERVGVSQVDDLAAAAHLFGVKPTDLQECLTRLTNSTRGEQIIINFSRTQAEDARDAVAKVIYGRLFSWIVNKINQRLSPDQRSIDQLEIGILDIFGFENFASNSFEQACINLANEHLQYFFNEHIFSLEQEEYKSEGIKWSHISYSDNQPLLDLFLKKMGILALLDEESHFPQGTDASFVDKLNKNLSSHECYKKQRAARTPRFAIQHYAGHVTYDVKNWLEKNRDTIPPSLMSMLKQSSNLLLRTIFKGNITRTGTLALQNRTRKSVTAKQPIRPSTSAPSNSKKLTVGTQFKNSLQELIRQMSKANPHFIRCLKPNASRLAGEFDDKYILSQVS</sequence>
<dbReference type="InterPro" id="IPR027417">
    <property type="entry name" value="P-loop_NTPase"/>
</dbReference>
<keyword evidence="4" id="KW-0677">Repeat</keyword>
<keyword evidence="3" id="KW-0963">Cytoplasm</keyword>
<feature type="compositionally biased region" description="Polar residues" evidence="12">
    <location>
        <begin position="606"/>
        <end position="625"/>
    </location>
</feature>
<keyword evidence="7 11" id="KW-0518">Myosin</keyword>
<dbReference type="Gene3D" id="3.40.850.10">
    <property type="entry name" value="Kinesin motor domain"/>
    <property type="match status" value="1"/>
</dbReference>
<evidence type="ECO:0000256" key="11">
    <source>
        <dbReference type="PROSITE-ProRule" id="PRU00782"/>
    </source>
</evidence>
<dbReference type="Proteomes" id="UP000593567">
    <property type="component" value="Unassembled WGS sequence"/>
</dbReference>
<dbReference type="SMART" id="SM00242">
    <property type="entry name" value="MYSc"/>
    <property type="match status" value="1"/>
</dbReference>
<keyword evidence="15" id="KW-1185">Reference proteome</keyword>
<evidence type="ECO:0000256" key="10">
    <source>
        <dbReference type="ARBA" id="ARBA00023273"/>
    </source>
</evidence>
<feature type="binding site" evidence="11">
    <location>
        <begin position="158"/>
        <end position="165"/>
    </location>
    <ligand>
        <name>ATP</name>
        <dbReference type="ChEBI" id="CHEBI:30616"/>
    </ligand>
</feature>
<keyword evidence="6 11" id="KW-0067">ATP-binding</keyword>
<evidence type="ECO:0000259" key="13">
    <source>
        <dbReference type="PROSITE" id="PS51456"/>
    </source>
</evidence>
<organism evidence="14 15">
    <name type="scientific">Bugula neritina</name>
    <name type="common">Brown bryozoan</name>
    <name type="synonym">Sertularia neritina</name>
    <dbReference type="NCBI Taxonomy" id="10212"/>
    <lineage>
        <taxon>Eukaryota</taxon>
        <taxon>Metazoa</taxon>
        <taxon>Spiralia</taxon>
        <taxon>Lophotrochozoa</taxon>
        <taxon>Bryozoa</taxon>
        <taxon>Gymnolaemata</taxon>
        <taxon>Cheilostomatida</taxon>
        <taxon>Flustrina</taxon>
        <taxon>Buguloidea</taxon>
        <taxon>Bugulidae</taxon>
        <taxon>Bugula</taxon>
    </lineage>
</organism>
<dbReference type="Gene3D" id="1.10.10.820">
    <property type="match status" value="1"/>
</dbReference>
<dbReference type="PANTHER" id="PTHR46256:SF5">
    <property type="entry name" value="MYOSIN-IIIB-LIKE"/>
    <property type="match status" value="1"/>
</dbReference>
<comment type="caution">
    <text evidence="14">The sequence shown here is derived from an EMBL/GenBank/DDBJ whole genome shotgun (WGS) entry which is preliminary data.</text>
</comment>
<dbReference type="GO" id="GO:0042995">
    <property type="term" value="C:cell projection"/>
    <property type="evidence" value="ECO:0007669"/>
    <property type="project" value="UniProtKB-SubCell"/>
</dbReference>
<dbReference type="AlphaFoldDB" id="A0A7J7J184"/>
<dbReference type="GO" id="GO:0000146">
    <property type="term" value="F:microfilament motor activity"/>
    <property type="evidence" value="ECO:0007669"/>
    <property type="project" value="TreeGrafter"/>
</dbReference>
<name>A0A7J7J184_BUGNE</name>
<dbReference type="SUPFAM" id="SSF52540">
    <property type="entry name" value="P-loop containing nucleoside triphosphate hydrolases"/>
    <property type="match status" value="1"/>
</dbReference>